<proteinExistence type="predicted"/>
<dbReference type="EMBL" id="RBPS01000368">
    <property type="protein sequence ID" value="RMO29611.1"/>
    <property type="molecule type" value="Genomic_DNA"/>
</dbReference>
<sequence>MRQRTDGRTSFYDRLSENRIREEKRLEAERLAQEALDAVPVPERFHTNELSFIRPQGFKDKTFHVFTLTDIGPSPLSVVIGRTPVEADSDLETMSQMLLEDLKKALSHLEWVEALCPAEVVGVEARRVEFKWRQQGLPVHQLQLIFLHKDEQGHPLLMQITATSNHPSGMTPEERTTFYSVIETLQLRYSPLTREAMEQV</sequence>
<dbReference type="Proteomes" id="UP000272471">
    <property type="component" value="Unassembled WGS sequence"/>
</dbReference>
<name>A0A0P9TG90_PSESG</name>
<comment type="caution">
    <text evidence="2">The sequence shown here is derived from an EMBL/GenBank/DDBJ whole genome shotgun (WGS) entry which is preliminary data.</text>
</comment>
<dbReference type="EMBL" id="LGLO01000094">
    <property type="protein sequence ID" value="KPC40052.1"/>
    <property type="molecule type" value="Genomic_DNA"/>
</dbReference>
<accession>A0A0P9TG90</accession>
<dbReference type="RefSeq" id="WP_004664967.1">
    <property type="nucleotide sequence ID" value="NZ_LGLL01000054.1"/>
</dbReference>
<reference evidence="5 6" key="3">
    <citation type="submission" date="2018-08" db="EMBL/GenBank/DDBJ databases">
        <title>Recombination of ecologically and evolutionarily significant loci maintains genetic cohesion in the Pseudomonas syringae species complex.</title>
        <authorList>
            <person name="Dillon M."/>
            <person name="Thakur S."/>
            <person name="Almeida R.N.D."/>
            <person name="Weir B.S."/>
            <person name="Guttman D.S."/>
        </authorList>
    </citation>
    <scope>NUCLEOTIDE SEQUENCE [LARGE SCALE GENOMIC DNA]</scope>
    <source>
        <strain evidence="3 5">ICMP 4182</strain>
        <strain evidence="2 6">ICMP 6372</strain>
    </source>
</reference>
<dbReference type="Proteomes" id="UP000273536">
    <property type="component" value="Unassembled WGS sequence"/>
</dbReference>
<evidence type="ECO:0000313" key="6">
    <source>
        <dbReference type="Proteomes" id="UP000273536"/>
    </source>
</evidence>
<dbReference type="EMBL" id="RBQX01000378">
    <property type="protein sequence ID" value="RMQ05587.1"/>
    <property type="molecule type" value="Genomic_DNA"/>
</dbReference>
<dbReference type="InterPro" id="IPR016123">
    <property type="entry name" value="Mog1/PsbP_a/b/a-sand"/>
</dbReference>
<reference evidence="1" key="1">
    <citation type="submission" date="2015-07" db="EMBL/GenBank/DDBJ databases">
        <authorList>
            <person name="O'Brien H.E."/>
            <person name="Thakur S."/>
            <person name="Gong Y."/>
            <person name="Wang P.W."/>
            <person name="Guttman D.S."/>
        </authorList>
    </citation>
    <scope>NUCLEOTIDE SEQUENCE</scope>
    <source>
        <strain evidence="1">BR1</strain>
    </source>
</reference>
<dbReference type="InterPro" id="IPR014894">
    <property type="entry name" value="DcrB/EagT6"/>
</dbReference>
<dbReference type="AlphaFoldDB" id="A0A0P9TG90"/>
<dbReference type="SUPFAM" id="SSF55724">
    <property type="entry name" value="Mog1p/PsbP-like"/>
    <property type="match status" value="1"/>
</dbReference>
<evidence type="ECO:0000313" key="5">
    <source>
        <dbReference type="Proteomes" id="UP000272471"/>
    </source>
</evidence>
<organism evidence="2 6">
    <name type="scientific">Pseudomonas savastanoi pv. glycinea</name>
    <name type="common">Pseudomonas syringae pv. glycinea</name>
    <dbReference type="NCBI Taxonomy" id="318"/>
    <lineage>
        <taxon>Bacteria</taxon>
        <taxon>Pseudomonadati</taxon>
        <taxon>Pseudomonadota</taxon>
        <taxon>Gammaproteobacteria</taxon>
        <taxon>Pseudomonadales</taxon>
        <taxon>Pseudomonadaceae</taxon>
        <taxon>Pseudomonas</taxon>
    </lineage>
</organism>
<dbReference type="Gene3D" id="3.40.1000.10">
    <property type="entry name" value="Mog1/PsbP, alpha/beta/alpha sandwich"/>
    <property type="match status" value="1"/>
</dbReference>
<dbReference type="Proteomes" id="UP000037836">
    <property type="component" value="Unassembled WGS sequence"/>
</dbReference>
<evidence type="ECO:0000313" key="2">
    <source>
        <dbReference type="EMBL" id="RMO29611.1"/>
    </source>
</evidence>
<evidence type="ECO:0000313" key="3">
    <source>
        <dbReference type="EMBL" id="RMQ05587.1"/>
    </source>
</evidence>
<evidence type="ECO:0000313" key="4">
    <source>
        <dbReference type="Proteomes" id="UP000037836"/>
    </source>
</evidence>
<gene>
    <name evidence="1" type="ORF">AC496_2927</name>
    <name evidence="3" type="ORF">ALQ11_02505</name>
    <name evidence="2" type="ORF">ALQ42_01604</name>
</gene>
<protein>
    <submittedName>
        <fullName evidence="2">Uncharacterized protein</fullName>
    </submittedName>
</protein>
<keyword evidence="4" id="KW-1185">Reference proteome</keyword>
<evidence type="ECO:0000313" key="1">
    <source>
        <dbReference type="EMBL" id="KPC40052.1"/>
    </source>
</evidence>
<reference evidence="1 4" key="2">
    <citation type="submission" date="2015-10" db="EMBL/GenBank/DDBJ databases">
        <title>Comparative genomics and high-throughput reverse genetic screens identify a new phytobacterial MAMP and an Arabidopsis receptor required for immune elicitation.</title>
        <authorList>
            <person name="Mott G.A."/>
            <person name="Thakur S."/>
            <person name="Wang P.W."/>
            <person name="Desveaux D."/>
            <person name="Guttman D.S."/>
        </authorList>
    </citation>
    <scope>NUCLEOTIDE SEQUENCE [LARGE SCALE GENOMIC DNA]</scope>
    <source>
        <strain evidence="1 4">BR1</strain>
    </source>
</reference>
<dbReference type="Pfam" id="PF08786">
    <property type="entry name" value="DcrB"/>
    <property type="match status" value="1"/>
</dbReference>